<dbReference type="PANTHER" id="PTHR40114:SF1">
    <property type="entry name" value="SLR0698 PROTEIN"/>
    <property type="match status" value="1"/>
</dbReference>
<protein>
    <recommendedName>
        <fullName evidence="2">CYTH domain-containing protein</fullName>
    </recommendedName>
</protein>
<dbReference type="eggNOG" id="COG2954">
    <property type="taxonomic scope" value="Bacteria"/>
</dbReference>
<accession>K9EFP4</accession>
<proteinExistence type="predicted"/>
<dbReference type="RefSeq" id="WP_007001024.1">
    <property type="nucleotide sequence ID" value="NZ_JH992955.1"/>
</dbReference>
<dbReference type="InterPro" id="IPR023577">
    <property type="entry name" value="CYTH_domain"/>
</dbReference>
<dbReference type="InterPro" id="IPR012042">
    <property type="entry name" value="NeuTTM/CthTTM-like"/>
</dbReference>
<evidence type="ECO:0000313" key="4">
    <source>
        <dbReference type="Proteomes" id="UP000009888"/>
    </source>
</evidence>
<evidence type="ECO:0000256" key="1">
    <source>
        <dbReference type="SAM" id="MobiDB-lite"/>
    </source>
</evidence>
<reference evidence="3 4" key="1">
    <citation type="submission" date="2012-09" db="EMBL/GenBank/DDBJ databases">
        <title>The Genome Sequence of Actinobaculum massiliae ACS-171-V-COL2.</title>
        <authorList>
            <consortium name="The Broad Institute Genome Sequencing Platform"/>
            <person name="Earl A."/>
            <person name="Ward D."/>
            <person name="Feldgarden M."/>
            <person name="Gevers D."/>
            <person name="Saerens B."/>
            <person name="Vaneechoutte M."/>
            <person name="Walker B."/>
            <person name="Young S.K."/>
            <person name="Zeng Q."/>
            <person name="Gargeya S."/>
            <person name="Fitzgerald M."/>
            <person name="Haas B."/>
            <person name="Abouelleil A."/>
            <person name="Alvarado L."/>
            <person name="Arachchi H.M."/>
            <person name="Berlin A."/>
            <person name="Chapman S.B."/>
            <person name="Goldberg J."/>
            <person name="Griggs A."/>
            <person name="Gujja S."/>
            <person name="Hansen M."/>
            <person name="Howarth C."/>
            <person name="Imamovic A."/>
            <person name="Larimer J."/>
            <person name="McCowen C."/>
            <person name="Montmayeur A."/>
            <person name="Murphy C."/>
            <person name="Neiman D."/>
            <person name="Pearson M."/>
            <person name="Priest M."/>
            <person name="Roberts A."/>
            <person name="Saif S."/>
            <person name="Shea T."/>
            <person name="Sisk P."/>
            <person name="Sykes S."/>
            <person name="Wortman J."/>
            <person name="Nusbaum C."/>
            <person name="Birren B."/>
        </authorList>
    </citation>
    <scope>NUCLEOTIDE SEQUENCE [LARGE SCALE GENOMIC DNA]</scope>
    <source>
        <strain evidence="4">ACS-171-V-Col2</strain>
    </source>
</reference>
<dbReference type="PATRIC" id="fig|883066.3.peg.852"/>
<name>K9EFP4_9ACTO</name>
<keyword evidence="4" id="KW-1185">Reference proteome</keyword>
<sequence length="243" mass="27364">MSEFDHDAVHFEYERKFFVRSLPSDLREQASKQVIVQAYLFAEDGYAVRVRIQFPGVELDMPNFRSEVHYAGGYEHAALAHLLALQMSPTASIAVKSPVVSAVRYEMEEEIDTDVAVQILRRATNIVLKNRYSVWLDEDGWEFDHFGGRNGGLIIAECERMGPVVDLKIPPFCVTEVSNDLRFTNDYLSKTPWSQWGRLWLEDLASDSPRFLDLQRPASERGASGHGASGQDASGQGSDDSFL</sequence>
<comment type="caution">
    <text evidence="3">The sequence shown here is derived from an EMBL/GenBank/DDBJ whole genome shotgun (WGS) entry which is preliminary data.</text>
</comment>
<gene>
    <name evidence="3" type="ORF">HMPREF9233_00818</name>
</gene>
<feature type="region of interest" description="Disordered" evidence="1">
    <location>
        <begin position="215"/>
        <end position="243"/>
    </location>
</feature>
<feature type="compositionally biased region" description="Low complexity" evidence="1">
    <location>
        <begin position="229"/>
        <end position="243"/>
    </location>
</feature>
<feature type="domain" description="CYTH" evidence="2">
    <location>
        <begin position="10"/>
        <end position="190"/>
    </location>
</feature>
<dbReference type="SUPFAM" id="SSF55154">
    <property type="entry name" value="CYTH-like phosphatases"/>
    <property type="match status" value="1"/>
</dbReference>
<dbReference type="Gene3D" id="2.40.320.10">
    <property type="entry name" value="Hypothetical Protein Pfu-838710-001"/>
    <property type="match status" value="1"/>
</dbReference>
<dbReference type="SMART" id="SM01118">
    <property type="entry name" value="CYTH"/>
    <property type="match status" value="1"/>
</dbReference>
<dbReference type="HOGENOM" id="CLU_109545_1_0_11"/>
<dbReference type="Proteomes" id="UP000009888">
    <property type="component" value="Unassembled WGS sequence"/>
</dbReference>
<dbReference type="STRING" id="202789.GCA_001457435_01307"/>
<evidence type="ECO:0000313" key="3">
    <source>
        <dbReference type="EMBL" id="EKU95453.1"/>
    </source>
</evidence>
<evidence type="ECO:0000259" key="2">
    <source>
        <dbReference type="SMART" id="SM01118"/>
    </source>
</evidence>
<dbReference type="AlphaFoldDB" id="K9EFP4"/>
<organism evidence="3 4">
    <name type="scientific">Actinobaculum massiliense ACS-171-V-Col2</name>
    <dbReference type="NCBI Taxonomy" id="883066"/>
    <lineage>
        <taxon>Bacteria</taxon>
        <taxon>Bacillati</taxon>
        <taxon>Actinomycetota</taxon>
        <taxon>Actinomycetes</taxon>
        <taxon>Actinomycetales</taxon>
        <taxon>Actinomycetaceae</taxon>
        <taxon>Actinobaculum</taxon>
    </lineage>
</organism>
<dbReference type="InterPro" id="IPR033469">
    <property type="entry name" value="CYTH-like_dom_sf"/>
</dbReference>
<dbReference type="EMBL" id="AGWL01000003">
    <property type="protein sequence ID" value="EKU95453.1"/>
    <property type="molecule type" value="Genomic_DNA"/>
</dbReference>
<dbReference type="PANTHER" id="PTHR40114">
    <property type="entry name" value="SLR0698 PROTEIN"/>
    <property type="match status" value="1"/>
</dbReference>